<evidence type="ECO:0000259" key="12">
    <source>
        <dbReference type="SMART" id="SM00856"/>
    </source>
</evidence>
<evidence type="ECO:0000256" key="11">
    <source>
        <dbReference type="SAM" id="Phobius"/>
    </source>
</evidence>
<evidence type="ECO:0000256" key="10">
    <source>
        <dbReference type="ARBA" id="ARBA00057335"/>
    </source>
</evidence>
<evidence type="ECO:0000256" key="9">
    <source>
        <dbReference type="ARBA" id="ARBA00047928"/>
    </source>
</evidence>
<name>A0AAQ3QSH6_9LILI</name>
<dbReference type="CDD" id="cd15798">
    <property type="entry name" value="PMEI-like_3"/>
    <property type="match status" value="1"/>
</dbReference>
<keyword evidence="11" id="KW-0812">Transmembrane</keyword>
<dbReference type="PANTHER" id="PTHR31707">
    <property type="entry name" value="PECTINESTERASE"/>
    <property type="match status" value="1"/>
</dbReference>
<evidence type="ECO:0000256" key="2">
    <source>
        <dbReference type="ARBA" id="ARBA00006027"/>
    </source>
</evidence>
<keyword evidence="14" id="KW-1185">Reference proteome</keyword>
<dbReference type="EMBL" id="CP136898">
    <property type="protein sequence ID" value="WOL19816.1"/>
    <property type="molecule type" value="Genomic_DNA"/>
</dbReference>
<keyword evidence="8" id="KW-0325">Glycoprotein</keyword>
<evidence type="ECO:0000313" key="13">
    <source>
        <dbReference type="EMBL" id="WOL19816.1"/>
    </source>
</evidence>
<keyword evidence="5" id="KW-0378">Hydrolase</keyword>
<keyword evidence="11" id="KW-0472">Membrane</keyword>
<dbReference type="InterPro" id="IPR035513">
    <property type="entry name" value="Invertase/methylesterase_inhib"/>
</dbReference>
<dbReference type="InterPro" id="IPR000070">
    <property type="entry name" value="Pectinesterase_cat"/>
</dbReference>
<evidence type="ECO:0000256" key="8">
    <source>
        <dbReference type="ARBA" id="ARBA00023180"/>
    </source>
</evidence>
<evidence type="ECO:0000256" key="5">
    <source>
        <dbReference type="ARBA" id="ARBA00022801"/>
    </source>
</evidence>
<dbReference type="GO" id="GO:0004857">
    <property type="term" value="F:enzyme inhibitor activity"/>
    <property type="evidence" value="ECO:0007669"/>
    <property type="project" value="InterPro"/>
</dbReference>
<dbReference type="FunFam" id="1.20.140.40:FF:000001">
    <property type="entry name" value="Pectinesterase"/>
    <property type="match status" value="1"/>
</dbReference>
<keyword evidence="11" id="KW-1133">Transmembrane helix</keyword>
<dbReference type="FunFam" id="2.160.20.10:FF:000001">
    <property type="entry name" value="Pectinesterase"/>
    <property type="match status" value="1"/>
</dbReference>
<evidence type="ECO:0000256" key="3">
    <source>
        <dbReference type="ARBA" id="ARBA00007786"/>
    </source>
</evidence>
<evidence type="ECO:0000256" key="4">
    <source>
        <dbReference type="ARBA" id="ARBA00013229"/>
    </source>
</evidence>
<dbReference type="Proteomes" id="UP001327560">
    <property type="component" value="Chromosome 9"/>
</dbReference>
<organism evidence="13 14">
    <name type="scientific">Canna indica</name>
    <name type="common">Indian-shot</name>
    <dbReference type="NCBI Taxonomy" id="4628"/>
    <lineage>
        <taxon>Eukaryota</taxon>
        <taxon>Viridiplantae</taxon>
        <taxon>Streptophyta</taxon>
        <taxon>Embryophyta</taxon>
        <taxon>Tracheophyta</taxon>
        <taxon>Spermatophyta</taxon>
        <taxon>Magnoliopsida</taxon>
        <taxon>Liliopsida</taxon>
        <taxon>Zingiberales</taxon>
        <taxon>Cannaceae</taxon>
        <taxon>Canna</taxon>
    </lineage>
</organism>
<dbReference type="InterPro" id="IPR012334">
    <property type="entry name" value="Pectin_lyas_fold"/>
</dbReference>
<dbReference type="GO" id="GO:0030599">
    <property type="term" value="F:pectinesterase activity"/>
    <property type="evidence" value="ECO:0007669"/>
    <property type="project" value="UniProtKB-EC"/>
</dbReference>
<dbReference type="InterPro" id="IPR006501">
    <property type="entry name" value="Pectinesterase_inhib_dom"/>
</dbReference>
<evidence type="ECO:0000256" key="6">
    <source>
        <dbReference type="ARBA" id="ARBA00023085"/>
    </source>
</evidence>
<dbReference type="InterPro" id="IPR011050">
    <property type="entry name" value="Pectin_lyase_fold/virulence"/>
</dbReference>
<keyword evidence="7" id="KW-1015">Disulfide bond</keyword>
<dbReference type="GO" id="GO:0042545">
    <property type="term" value="P:cell wall modification"/>
    <property type="evidence" value="ECO:0007669"/>
    <property type="project" value="InterPro"/>
</dbReference>
<feature type="domain" description="Pectinesterase inhibitor" evidence="12">
    <location>
        <begin position="62"/>
        <end position="218"/>
    </location>
</feature>
<accession>A0AAQ3QSH6</accession>
<dbReference type="EC" id="3.1.1.11" evidence="4"/>
<dbReference type="SUPFAM" id="SSF51126">
    <property type="entry name" value="Pectin lyase-like"/>
    <property type="match status" value="1"/>
</dbReference>
<comment type="similarity">
    <text evidence="2">In the N-terminal section; belongs to the PMEI family.</text>
</comment>
<dbReference type="SMART" id="SM00856">
    <property type="entry name" value="PMEI"/>
    <property type="match status" value="1"/>
</dbReference>
<keyword evidence="6" id="KW-0063">Aspartyl esterase</keyword>
<gene>
    <name evidence="13" type="ORF">Cni_G28618</name>
</gene>
<sequence length="578" mass="62447">MDAIKSFKGYGKISEIADRQFRRTTRRRLVLIAASAVVFLVILIAVVAAVSKRADGPPSAASVADSIRAMCSVTRYPSSCFSSISSAKGANQTRDPEELFKTSLTVAVDAVAAASSAAAGFQLPANDKRLAAALRNCGVLFDSAIGHLNDSLSLMTPAPGEPLLNASKIDDLRTWLSAAVTDHEACLDGFEGTTGSLRDKMEEAMANSTEYVSNSLAIATGIIGVMETLNFRLHRKLLSLSFSSARYPRWISGEQRRGLQQGAAAGWKPNVTVAVDGSGQVKSIMEAIDLVPQKSAEAFVIYVKEGVYEENVVVEKNKWNVIMYGDGMYKSMVEGKLNFVDGTPTFSTATFSVAGKGFMAIDMGFKNSAGPEKHQAVALRSSADRSVFFRCSFDGYQDTLYAHSLRQFYRDCDVAGTVDFILGDAAVIFQGCKILPRQALPNQQNTITAQGKSDPNENTGISIQGCVVRPFDDMTSPTYLGRPWKDYSTTIIMQSELGSVVKPAGWLPWEVGTEPPSTITYAEYENTGPGSSVARRVKWPGYNPLLSTTEASKYTVESFIKGGEWIPANVVQFQSSLG</sequence>
<evidence type="ECO:0000313" key="14">
    <source>
        <dbReference type="Proteomes" id="UP001327560"/>
    </source>
</evidence>
<dbReference type="Gene3D" id="2.160.20.10">
    <property type="entry name" value="Single-stranded right-handed beta-helix, Pectin lyase-like"/>
    <property type="match status" value="1"/>
</dbReference>
<comment type="similarity">
    <text evidence="3">In the C-terminal section; belongs to the pectinesterase family.</text>
</comment>
<evidence type="ECO:0000256" key="7">
    <source>
        <dbReference type="ARBA" id="ARBA00023157"/>
    </source>
</evidence>
<dbReference type="SUPFAM" id="SSF101148">
    <property type="entry name" value="Plant invertase/pectin methylesterase inhibitor"/>
    <property type="match status" value="1"/>
</dbReference>
<evidence type="ECO:0000256" key="1">
    <source>
        <dbReference type="ARBA" id="ARBA00005184"/>
    </source>
</evidence>
<proteinExistence type="inferred from homology"/>
<reference evidence="13 14" key="1">
    <citation type="submission" date="2023-10" db="EMBL/GenBank/DDBJ databases">
        <title>Chromosome-scale genome assembly provides insights into flower coloration mechanisms of Canna indica.</title>
        <authorList>
            <person name="Li C."/>
        </authorList>
    </citation>
    <scope>NUCLEOTIDE SEQUENCE [LARGE SCALE GENOMIC DNA]</scope>
    <source>
        <tissue evidence="13">Flower</tissue>
    </source>
</reference>
<comment type="function">
    <text evidence="10">Acts in the modification of cell walls via demethylesterification of cell wall pectin.</text>
</comment>
<dbReference type="Pfam" id="PF04043">
    <property type="entry name" value="PMEI"/>
    <property type="match status" value="1"/>
</dbReference>
<protein>
    <recommendedName>
        <fullName evidence="4">pectinesterase</fullName>
        <ecNumber evidence="4">3.1.1.11</ecNumber>
    </recommendedName>
</protein>
<feature type="transmembrane region" description="Helical" evidence="11">
    <location>
        <begin position="29"/>
        <end position="50"/>
    </location>
</feature>
<comment type="pathway">
    <text evidence="1">Glycan metabolism; pectin degradation; 2-dehydro-3-deoxy-D-gluconate from pectin: step 1/5.</text>
</comment>
<dbReference type="NCBIfam" id="TIGR01614">
    <property type="entry name" value="PME_inhib"/>
    <property type="match status" value="1"/>
</dbReference>
<dbReference type="AlphaFoldDB" id="A0AAQ3QSH6"/>
<comment type="catalytic activity">
    <reaction evidence="9">
        <text>[(1-&gt;4)-alpha-D-galacturonosyl methyl ester](n) + n H2O = [(1-&gt;4)-alpha-D-galacturonosyl](n) + n methanol + n H(+)</text>
        <dbReference type="Rhea" id="RHEA:22380"/>
        <dbReference type="Rhea" id="RHEA-COMP:14570"/>
        <dbReference type="Rhea" id="RHEA-COMP:14573"/>
        <dbReference type="ChEBI" id="CHEBI:15377"/>
        <dbReference type="ChEBI" id="CHEBI:15378"/>
        <dbReference type="ChEBI" id="CHEBI:17790"/>
        <dbReference type="ChEBI" id="CHEBI:140522"/>
        <dbReference type="ChEBI" id="CHEBI:140523"/>
        <dbReference type="EC" id="3.1.1.11"/>
    </reaction>
</comment>
<dbReference type="Gene3D" id="1.20.140.40">
    <property type="entry name" value="Invertase/pectin methylesterase inhibitor family protein"/>
    <property type="match status" value="1"/>
</dbReference>
<dbReference type="Pfam" id="PF01095">
    <property type="entry name" value="Pectinesterase"/>
    <property type="match status" value="1"/>
</dbReference>